<dbReference type="EMBL" id="KY684083">
    <property type="protein sequence ID" value="ARF08277.1"/>
    <property type="molecule type" value="Genomic_DNA"/>
</dbReference>
<accession>A0A1V0S987</accession>
<reference evidence="1" key="1">
    <citation type="journal article" date="2017" name="Science">
        <title>Giant viruses with an expanded complement of translation system components.</title>
        <authorList>
            <person name="Schulz F."/>
            <person name="Yutin N."/>
            <person name="Ivanova N.N."/>
            <person name="Ortega D.R."/>
            <person name="Lee T.K."/>
            <person name="Vierheilig J."/>
            <person name="Daims H."/>
            <person name="Horn M."/>
            <person name="Wagner M."/>
            <person name="Jensen G.J."/>
            <person name="Kyrpides N.C."/>
            <person name="Koonin E.V."/>
            <person name="Woyke T."/>
        </authorList>
    </citation>
    <scope>NUCLEOTIDE SEQUENCE</scope>
    <source>
        <strain evidence="1">CTV1</strain>
    </source>
</reference>
<name>A0A1V0S987_9VIRU</name>
<sequence length="119" mass="13939">MSKNNLYWLNKNLNVKDCGKIVDVFQNCINLLGENSFGSVYLCVNVFDETNIKIEYLEKNGVYEILFNGKIIDNADNRYKFVYDFVAYCKYLVTTCDNNNVDDDHKFLLFKKYSLLNKA</sequence>
<protein>
    <submittedName>
        <fullName evidence="1">Uncharacterized protein</fullName>
    </submittedName>
</protein>
<organism evidence="1">
    <name type="scientific">Catovirus CTV1</name>
    <dbReference type="NCBI Taxonomy" id="1977631"/>
    <lineage>
        <taxon>Viruses</taxon>
        <taxon>Varidnaviria</taxon>
        <taxon>Bamfordvirae</taxon>
        <taxon>Nucleocytoviricota</taxon>
        <taxon>Megaviricetes</taxon>
        <taxon>Imitervirales</taxon>
        <taxon>Mimiviridae</taxon>
        <taxon>Klosneuvirinae</taxon>
        <taxon>Catovirus</taxon>
    </lineage>
</organism>
<evidence type="ECO:0000313" key="1">
    <source>
        <dbReference type="EMBL" id="ARF08277.1"/>
    </source>
</evidence>
<gene>
    <name evidence="1" type="ORF">Catovirus_1_327</name>
</gene>
<proteinExistence type="predicted"/>